<evidence type="ECO:0000313" key="3">
    <source>
        <dbReference type="Proteomes" id="UP000265768"/>
    </source>
</evidence>
<keyword evidence="3" id="KW-1185">Reference proteome</keyword>
<dbReference type="Proteomes" id="UP000265768">
    <property type="component" value="Unassembled WGS sequence"/>
</dbReference>
<dbReference type="PROSITE" id="PS51318">
    <property type="entry name" value="TAT"/>
    <property type="match status" value="1"/>
</dbReference>
<dbReference type="EMBL" id="QZEY01000001">
    <property type="protein sequence ID" value="RJL35896.1"/>
    <property type="molecule type" value="Genomic_DNA"/>
</dbReference>
<sequence>MDGISRRDVFRYGATATLATAAAGVAAFAPGRTAAAPTPAPTPTSTATPTPGPADPRDFEENYKGKKIKGEHDKARGKHKVHINGKKLGVMQLELPVAPGSAETYTAVVSTISHFEPIPLDEGNNRDGLKKLARLVVDRLGDQELTPHADHSHD</sequence>
<organism evidence="2 3">
    <name type="scientific">Bailinhaonella thermotolerans</name>
    <dbReference type="NCBI Taxonomy" id="1070861"/>
    <lineage>
        <taxon>Bacteria</taxon>
        <taxon>Bacillati</taxon>
        <taxon>Actinomycetota</taxon>
        <taxon>Actinomycetes</taxon>
        <taxon>Streptosporangiales</taxon>
        <taxon>Streptosporangiaceae</taxon>
        <taxon>Bailinhaonella</taxon>
    </lineage>
</organism>
<dbReference type="AlphaFoldDB" id="A0A3A4BCS3"/>
<accession>A0A3A4BCS3</accession>
<dbReference type="GO" id="GO:0005507">
    <property type="term" value="F:copper ion binding"/>
    <property type="evidence" value="ECO:0007669"/>
    <property type="project" value="InterPro"/>
</dbReference>
<dbReference type="GO" id="GO:0042438">
    <property type="term" value="P:melanin biosynthetic process"/>
    <property type="evidence" value="ECO:0007669"/>
    <property type="project" value="InterPro"/>
</dbReference>
<dbReference type="InterPro" id="IPR010928">
    <property type="entry name" value="MelC1"/>
</dbReference>
<evidence type="ECO:0008006" key="4">
    <source>
        <dbReference type="Google" id="ProtNLM"/>
    </source>
</evidence>
<evidence type="ECO:0000313" key="2">
    <source>
        <dbReference type="EMBL" id="RJL35896.1"/>
    </source>
</evidence>
<dbReference type="Pfam" id="PF06236">
    <property type="entry name" value="MelC1"/>
    <property type="match status" value="1"/>
</dbReference>
<dbReference type="RefSeq" id="WP_119924869.1">
    <property type="nucleotide sequence ID" value="NZ_QZEY01000001.1"/>
</dbReference>
<feature type="region of interest" description="Disordered" evidence="1">
    <location>
        <begin position="32"/>
        <end position="61"/>
    </location>
</feature>
<reference evidence="2 3" key="1">
    <citation type="submission" date="2018-09" db="EMBL/GenBank/DDBJ databases">
        <title>YIM 75507 draft genome.</title>
        <authorList>
            <person name="Tang S."/>
            <person name="Feng Y."/>
        </authorList>
    </citation>
    <scope>NUCLEOTIDE SEQUENCE [LARGE SCALE GENOMIC DNA]</scope>
    <source>
        <strain evidence="2 3">YIM 75507</strain>
    </source>
</reference>
<comment type="caution">
    <text evidence="2">The sequence shown here is derived from an EMBL/GenBank/DDBJ whole genome shotgun (WGS) entry which is preliminary data.</text>
</comment>
<protein>
    <recommendedName>
        <fullName evidence="4">Tyrosinase</fullName>
    </recommendedName>
</protein>
<dbReference type="OrthoDB" id="3294973at2"/>
<gene>
    <name evidence="2" type="ORF">D5H75_03760</name>
</gene>
<proteinExistence type="predicted"/>
<name>A0A3A4BCS3_9ACTN</name>
<feature type="compositionally biased region" description="Low complexity" evidence="1">
    <location>
        <begin position="32"/>
        <end position="49"/>
    </location>
</feature>
<dbReference type="InterPro" id="IPR006311">
    <property type="entry name" value="TAT_signal"/>
</dbReference>
<evidence type="ECO:0000256" key="1">
    <source>
        <dbReference type="SAM" id="MobiDB-lite"/>
    </source>
</evidence>